<dbReference type="UniPathway" id="UPA00109">
    <property type="reaction ID" value="UER00182"/>
</dbReference>
<evidence type="ECO:0000313" key="17">
    <source>
        <dbReference type="EMBL" id="KUG03875.1"/>
    </source>
</evidence>
<dbReference type="GO" id="GO:0030388">
    <property type="term" value="P:fructose 1,6-bisphosphate metabolic process"/>
    <property type="evidence" value="ECO:0007669"/>
    <property type="project" value="TreeGrafter"/>
</dbReference>
<dbReference type="PANTHER" id="PTHR13697">
    <property type="entry name" value="PHOSPHOFRUCTOKINASE"/>
    <property type="match status" value="1"/>
</dbReference>
<dbReference type="PROSITE" id="PS00433">
    <property type="entry name" value="PHOSPHOFRUCTOKINASE"/>
    <property type="match status" value="1"/>
</dbReference>
<dbReference type="EMBL" id="LNQE01001865">
    <property type="protein sequence ID" value="KUG03875.1"/>
    <property type="molecule type" value="Genomic_DNA"/>
</dbReference>
<evidence type="ECO:0000256" key="12">
    <source>
        <dbReference type="ARBA" id="ARBA00022842"/>
    </source>
</evidence>
<keyword evidence="11" id="KW-0067">ATP-binding</keyword>
<dbReference type="SUPFAM" id="SSF53784">
    <property type="entry name" value="Phosphofructokinase"/>
    <property type="match status" value="1"/>
</dbReference>
<dbReference type="PIRSF" id="PIRSF000532">
    <property type="entry name" value="ATP_PFK_prok"/>
    <property type="match status" value="1"/>
</dbReference>
<dbReference type="PANTHER" id="PTHR13697:SF4">
    <property type="entry name" value="ATP-DEPENDENT 6-PHOSPHOFRUCTOKINASE"/>
    <property type="match status" value="1"/>
</dbReference>
<evidence type="ECO:0000259" key="16">
    <source>
        <dbReference type="Pfam" id="PF00365"/>
    </source>
</evidence>
<comment type="cofactor">
    <cofactor evidence="1">
        <name>Mg(2+)</name>
        <dbReference type="ChEBI" id="CHEBI:18420"/>
    </cofactor>
</comment>
<evidence type="ECO:0000256" key="8">
    <source>
        <dbReference type="ARBA" id="ARBA00022723"/>
    </source>
</evidence>
<dbReference type="InterPro" id="IPR015912">
    <property type="entry name" value="Phosphofructokinase_CS"/>
</dbReference>
<evidence type="ECO:0000256" key="2">
    <source>
        <dbReference type="ARBA" id="ARBA00004496"/>
    </source>
</evidence>
<dbReference type="FunFam" id="3.40.50.460:FF:000002">
    <property type="entry name" value="ATP-dependent 6-phosphofructokinase"/>
    <property type="match status" value="1"/>
</dbReference>
<dbReference type="Gene3D" id="3.40.50.460">
    <property type="entry name" value="Phosphofructokinase domain"/>
    <property type="match status" value="1"/>
</dbReference>
<gene>
    <name evidence="17" type="ORF">ASZ90_018654</name>
</gene>
<comment type="caution">
    <text evidence="17">The sequence shown here is derived from an EMBL/GenBank/DDBJ whole genome shotgun (WGS) entry which is preliminary data.</text>
</comment>
<dbReference type="InterPro" id="IPR022953">
    <property type="entry name" value="ATP_PFK"/>
</dbReference>
<dbReference type="PRINTS" id="PR00476">
    <property type="entry name" value="PHFRCTKINASE"/>
</dbReference>
<dbReference type="Gene3D" id="3.40.50.450">
    <property type="match status" value="1"/>
</dbReference>
<evidence type="ECO:0000256" key="1">
    <source>
        <dbReference type="ARBA" id="ARBA00001946"/>
    </source>
</evidence>
<keyword evidence="12" id="KW-0460">Magnesium</keyword>
<comment type="subcellular location">
    <subcellularLocation>
        <location evidence="2">Cytoplasm</location>
    </subcellularLocation>
</comment>
<dbReference type="GO" id="GO:0005524">
    <property type="term" value="F:ATP binding"/>
    <property type="evidence" value="ECO:0007669"/>
    <property type="project" value="UniProtKB-KW"/>
</dbReference>
<evidence type="ECO:0000256" key="13">
    <source>
        <dbReference type="ARBA" id="ARBA00023152"/>
    </source>
</evidence>
<evidence type="ECO:0000256" key="6">
    <source>
        <dbReference type="ARBA" id="ARBA00022533"/>
    </source>
</evidence>
<dbReference type="NCBIfam" id="TIGR02482">
    <property type="entry name" value="PFKA_ATP"/>
    <property type="match status" value="1"/>
</dbReference>
<dbReference type="GO" id="GO:0070095">
    <property type="term" value="F:fructose-6-phosphate binding"/>
    <property type="evidence" value="ECO:0007669"/>
    <property type="project" value="TreeGrafter"/>
</dbReference>
<dbReference type="GO" id="GO:0046872">
    <property type="term" value="F:metal ion binding"/>
    <property type="evidence" value="ECO:0007669"/>
    <property type="project" value="UniProtKB-KW"/>
</dbReference>
<evidence type="ECO:0000256" key="3">
    <source>
        <dbReference type="ARBA" id="ARBA00004679"/>
    </source>
</evidence>
<evidence type="ECO:0000256" key="7">
    <source>
        <dbReference type="ARBA" id="ARBA00022679"/>
    </source>
</evidence>
<dbReference type="Pfam" id="PF00365">
    <property type="entry name" value="PFK"/>
    <property type="match status" value="1"/>
</dbReference>
<dbReference type="InterPro" id="IPR012828">
    <property type="entry name" value="PFKA_ATP_prok"/>
</dbReference>
<dbReference type="GO" id="GO:0005945">
    <property type="term" value="C:6-phosphofructokinase complex"/>
    <property type="evidence" value="ECO:0007669"/>
    <property type="project" value="TreeGrafter"/>
</dbReference>
<dbReference type="InterPro" id="IPR000023">
    <property type="entry name" value="Phosphofructokinase_dom"/>
</dbReference>
<reference evidence="17" key="1">
    <citation type="journal article" date="2015" name="Proc. Natl. Acad. Sci. U.S.A.">
        <title>Networks of energetic and metabolic interactions define dynamics in microbial communities.</title>
        <authorList>
            <person name="Embree M."/>
            <person name="Liu J.K."/>
            <person name="Al-Bassam M.M."/>
            <person name="Zengler K."/>
        </authorList>
    </citation>
    <scope>NUCLEOTIDE SEQUENCE</scope>
</reference>
<name>A0A0W8E673_9ZZZZ</name>
<dbReference type="InterPro" id="IPR012003">
    <property type="entry name" value="ATP_PFK_prok-type"/>
</dbReference>
<comment type="pathway">
    <text evidence="3">Carbohydrate degradation; glycolysis; D-glyceraldehyde 3-phosphate and glycerone phosphate from D-glucose: step 3/4.</text>
</comment>
<dbReference type="GO" id="GO:0006002">
    <property type="term" value="P:fructose 6-phosphate metabolic process"/>
    <property type="evidence" value="ECO:0007669"/>
    <property type="project" value="InterPro"/>
</dbReference>
<evidence type="ECO:0000256" key="14">
    <source>
        <dbReference type="ARBA" id="ARBA00030818"/>
    </source>
</evidence>
<evidence type="ECO:0000256" key="9">
    <source>
        <dbReference type="ARBA" id="ARBA00022741"/>
    </source>
</evidence>
<keyword evidence="8" id="KW-0479">Metal-binding</keyword>
<dbReference type="GO" id="GO:0048029">
    <property type="term" value="F:monosaccharide binding"/>
    <property type="evidence" value="ECO:0007669"/>
    <property type="project" value="TreeGrafter"/>
</dbReference>
<dbReference type="GO" id="GO:0003872">
    <property type="term" value="F:6-phosphofructokinase activity"/>
    <property type="evidence" value="ECO:0007669"/>
    <property type="project" value="UniProtKB-EC"/>
</dbReference>
<accession>A0A0W8E673</accession>
<dbReference type="HAMAP" id="MF_00339">
    <property type="entry name" value="Phosphofructokinase_I_B1"/>
    <property type="match status" value="1"/>
</dbReference>
<keyword evidence="10 17" id="KW-0418">Kinase</keyword>
<keyword evidence="6" id="KW-0021">Allosteric enzyme</keyword>
<sequence>MQKLAVLTSGGDASGMNAAIRAVVRAAIYQNIQVYGIYQGFEGLIAGHLSEMTLGSVADIIHRGGTILQTSRSNLFMQERGMEKARINLNELGIENLVIIGGNGSLKGGYEISRLGINVIGIPATIDNDVVYTRSIGYDTAVNTVLMAINHIRDTASSHGRVFIIEVMGRHCGEIALAAGVAGGAESILVPEIETDFEQIIHKIQAGIERGKLHSIIIVAEGVYPVMDLQEYIVEKTGQDTRITILGHIQRGGTPSAVDRILASQMGKMAIDCITSGQRNVMVAGREERIFTIPLGEVINGTKTPELEMFELARILSI</sequence>
<comment type="catalytic activity">
    <reaction evidence="15">
        <text>beta-D-fructose 6-phosphate + ATP = beta-D-fructose 1,6-bisphosphate + ADP + H(+)</text>
        <dbReference type="Rhea" id="RHEA:16109"/>
        <dbReference type="ChEBI" id="CHEBI:15378"/>
        <dbReference type="ChEBI" id="CHEBI:30616"/>
        <dbReference type="ChEBI" id="CHEBI:32966"/>
        <dbReference type="ChEBI" id="CHEBI:57634"/>
        <dbReference type="ChEBI" id="CHEBI:456216"/>
        <dbReference type="EC" id="2.7.1.11"/>
    </reaction>
</comment>
<evidence type="ECO:0000256" key="4">
    <source>
        <dbReference type="ARBA" id="ARBA00012055"/>
    </source>
</evidence>
<proteinExistence type="inferred from homology"/>
<feature type="domain" description="Phosphofructokinase" evidence="16">
    <location>
        <begin position="3"/>
        <end position="274"/>
    </location>
</feature>
<evidence type="ECO:0000256" key="5">
    <source>
        <dbReference type="ARBA" id="ARBA00022490"/>
    </source>
</evidence>
<evidence type="ECO:0000256" key="15">
    <source>
        <dbReference type="ARBA" id="ARBA00048070"/>
    </source>
</evidence>
<protein>
    <recommendedName>
        <fullName evidence="4">6-phosphofructokinase</fullName>
        <ecNumber evidence="4">2.7.1.11</ecNumber>
    </recommendedName>
    <alternativeName>
        <fullName evidence="14">6-phosphofructokinase isozyme I</fullName>
    </alternativeName>
</protein>
<dbReference type="NCBIfam" id="NF002872">
    <property type="entry name" value="PRK03202.1"/>
    <property type="match status" value="1"/>
</dbReference>
<keyword evidence="7 17" id="KW-0808">Transferase</keyword>
<dbReference type="GO" id="GO:0061621">
    <property type="term" value="P:canonical glycolysis"/>
    <property type="evidence" value="ECO:0007669"/>
    <property type="project" value="TreeGrafter"/>
</dbReference>
<organism evidence="17">
    <name type="scientific">hydrocarbon metagenome</name>
    <dbReference type="NCBI Taxonomy" id="938273"/>
    <lineage>
        <taxon>unclassified sequences</taxon>
        <taxon>metagenomes</taxon>
        <taxon>ecological metagenomes</taxon>
    </lineage>
</organism>
<dbReference type="GO" id="GO:0016208">
    <property type="term" value="F:AMP binding"/>
    <property type="evidence" value="ECO:0007669"/>
    <property type="project" value="TreeGrafter"/>
</dbReference>
<evidence type="ECO:0000256" key="11">
    <source>
        <dbReference type="ARBA" id="ARBA00022840"/>
    </source>
</evidence>
<dbReference type="EC" id="2.7.1.11" evidence="4"/>
<dbReference type="GO" id="GO:0042802">
    <property type="term" value="F:identical protein binding"/>
    <property type="evidence" value="ECO:0007669"/>
    <property type="project" value="TreeGrafter"/>
</dbReference>
<evidence type="ECO:0000256" key="10">
    <source>
        <dbReference type="ARBA" id="ARBA00022777"/>
    </source>
</evidence>
<keyword evidence="13" id="KW-0324">Glycolysis</keyword>
<keyword evidence="9" id="KW-0547">Nucleotide-binding</keyword>
<dbReference type="InterPro" id="IPR035966">
    <property type="entry name" value="PKF_sf"/>
</dbReference>
<dbReference type="AlphaFoldDB" id="A0A0W8E673"/>
<keyword evidence="5" id="KW-0963">Cytoplasm</keyword>